<proteinExistence type="predicted"/>
<organism evidence="1">
    <name type="scientific">Candidatus Heimdallarchaeum endolithica</name>
    <dbReference type="NCBI Taxonomy" id="2876572"/>
    <lineage>
        <taxon>Archaea</taxon>
        <taxon>Promethearchaeati</taxon>
        <taxon>Candidatus Heimdallarchaeota</taxon>
        <taxon>Candidatus Heimdallarchaeia (ex Rinke et al. 2021) (nom. nud.)</taxon>
        <taxon>Candidatus Heimdallarchaeales</taxon>
        <taxon>Candidatus Heimdallarchaeaceae</taxon>
        <taxon>Candidatus Heimdallarchaeum</taxon>
    </lineage>
</organism>
<name>A0A9Y1BPV8_9ARCH</name>
<reference evidence="1" key="1">
    <citation type="journal article" date="2022" name="Nat. Microbiol.">
        <title>Unique mobile elements and scalable gene flow at the prokaryote-eukaryote boundary revealed by circularized Asgard archaea genomes.</title>
        <authorList>
            <person name="Wu F."/>
            <person name="Speth D.R."/>
            <person name="Philosof A."/>
            <person name="Cremiere A."/>
            <person name="Narayanan A."/>
            <person name="Barco R.A."/>
            <person name="Connon S.A."/>
            <person name="Amend J.P."/>
            <person name="Antoshechkin I.A."/>
            <person name="Orphan V.J."/>
        </authorList>
    </citation>
    <scope>NUCLEOTIDE SEQUENCE</scope>
    <source>
        <strain evidence="1">PR6</strain>
    </source>
</reference>
<evidence type="ECO:0000313" key="1">
    <source>
        <dbReference type="EMBL" id="UJG42832.1"/>
    </source>
</evidence>
<dbReference type="EMBL" id="CP084167">
    <property type="protein sequence ID" value="UJG42832.1"/>
    <property type="molecule type" value="Genomic_DNA"/>
</dbReference>
<sequence>MRKKEKGKKTFIHYLVAPDNKREEEQFAYKTLKHSIKDRILFNPSSTFTFHFYDRVQDFLLSLKTISQIIFLEIYIFFNLPSFHIYGGNKK</sequence>
<gene>
    <name evidence="1" type="ORF">K9W46_10670</name>
</gene>
<protein>
    <submittedName>
        <fullName evidence="1">Uncharacterized protein</fullName>
    </submittedName>
</protein>
<dbReference type="AlphaFoldDB" id="A0A9Y1BPV8"/>
<dbReference type="Proteomes" id="UP001200513">
    <property type="component" value="Chromosome"/>
</dbReference>
<accession>A0A9Y1BPV8</accession>